<comment type="catalytic activity">
    <reaction evidence="5">
        <text>L-threonyl-[protein] + ATP = O-phospho-L-threonyl-[protein] + ADP + H(+)</text>
        <dbReference type="Rhea" id="RHEA:46608"/>
        <dbReference type="Rhea" id="RHEA-COMP:11060"/>
        <dbReference type="Rhea" id="RHEA-COMP:11605"/>
        <dbReference type="ChEBI" id="CHEBI:15378"/>
        <dbReference type="ChEBI" id="CHEBI:30013"/>
        <dbReference type="ChEBI" id="CHEBI:30616"/>
        <dbReference type="ChEBI" id="CHEBI:61977"/>
        <dbReference type="ChEBI" id="CHEBI:456216"/>
        <dbReference type="EC" id="2.7.11.1"/>
    </reaction>
</comment>
<dbReference type="Proteomes" id="UP000001396">
    <property type="component" value="Unassembled WGS sequence"/>
</dbReference>
<evidence type="ECO:0000256" key="5">
    <source>
        <dbReference type="ARBA" id="ARBA00047899"/>
    </source>
</evidence>
<evidence type="ECO:0000259" key="9">
    <source>
        <dbReference type="PROSITE" id="PS50011"/>
    </source>
</evidence>
<dbReference type="InterPro" id="IPR000719">
    <property type="entry name" value="Prot_kinase_dom"/>
</dbReference>
<dbReference type="PROSITE" id="PS00109">
    <property type="entry name" value="PROTEIN_KINASE_TYR"/>
    <property type="match status" value="1"/>
</dbReference>
<dbReference type="Pfam" id="PF00069">
    <property type="entry name" value="Pkinase"/>
    <property type="match status" value="2"/>
</dbReference>
<dbReference type="PROSITE" id="PS50011">
    <property type="entry name" value="PROTEIN_KINASE_DOM"/>
    <property type="match status" value="1"/>
</dbReference>
<dbReference type="GO" id="GO:1990625">
    <property type="term" value="P:negative regulation of cytoplasmic translational initiation in response to stress"/>
    <property type="evidence" value="ECO:0007669"/>
    <property type="project" value="TreeGrafter"/>
</dbReference>
<keyword evidence="3" id="KW-0418">Kinase</keyword>
<dbReference type="PROSITE" id="PS00107">
    <property type="entry name" value="PROTEIN_KINASE_ATP"/>
    <property type="match status" value="1"/>
</dbReference>
<evidence type="ECO:0000256" key="4">
    <source>
        <dbReference type="ARBA" id="ARBA00022840"/>
    </source>
</evidence>
<feature type="domain" description="Protein kinase" evidence="9">
    <location>
        <begin position="184"/>
        <end position="554"/>
    </location>
</feature>
<evidence type="ECO:0000256" key="1">
    <source>
        <dbReference type="ARBA" id="ARBA00022679"/>
    </source>
</evidence>
<dbReference type="PANTHER" id="PTHR11042:SF191">
    <property type="entry name" value="SERINE_THREONINE-PROTEIN KINASE DDB_G0283065-RELATED"/>
    <property type="match status" value="1"/>
</dbReference>
<evidence type="ECO:0000256" key="6">
    <source>
        <dbReference type="ARBA" id="ARBA00048679"/>
    </source>
</evidence>
<dbReference type="SUPFAM" id="SSF56112">
    <property type="entry name" value="Protein kinase-like (PK-like)"/>
    <property type="match status" value="1"/>
</dbReference>
<dbReference type="Gene3D" id="3.30.200.20">
    <property type="entry name" value="Phosphorylase Kinase, domain 1"/>
    <property type="match status" value="1"/>
</dbReference>
<keyword evidence="11" id="KW-1185">Reference proteome</keyword>
<reference evidence="10 11" key="1">
    <citation type="journal article" date="2011" name="Genome Res.">
        <title>Phylogeny-wide analysis of social amoeba genomes highlights ancient origins for complex intercellular communication.</title>
        <authorList>
            <person name="Heidel A.J."/>
            <person name="Lawal H.M."/>
            <person name="Felder M."/>
            <person name="Schilde C."/>
            <person name="Helps N.R."/>
            <person name="Tunggal B."/>
            <person name="Rivero F."/>
            <person name="John U."/>
            <person name="Schleicher M."/>
            <person name="Eichinger L."/>
            <person name="Platzer M."/>
            <person name="Noegel A.A."/>
            <person name="Schaap P."/>
            <person name="Gloeckner G."/>
        </authorList>
    </citation>
    <scope>NUCLEOTIDE SEQUENCE [LARGE SCALE GENOMIC DNA]</scope>
    <source>
        <strain evidence="11">ATCC 26659 / Pp 5 / PN500</strain>
    </source>
</reference>
<dbReference type="GeneID" id="31356587"/>
<evidence type="ECO:0000313" key="11">
    <source>
        <dbReference type="Proteomes" id="UP000001396"/>
    </source>
</evidence>
<dbReference type="InterPro" id="IPR011009">
    <property type="entry name" value="Kinase-like_dom_sf"/>
</dbReference>
<dbReference type="STRING" id="670386.D3AXZ9"/>
<dbReference type="GO" id="GO:0005829">
    <property type="term" value="C:cytosol"/>
    <property type="evidence" value="ECO:0007669"/>
    <property type="project" value="TreeGrafter"/>
</dbReference>
<dbReference type="GO" id="GO:0004694">
    <property type="term" value="F:eukaryotic translation initiation factor 2alpha kinase activity"/>
    <property type="evidence" value="ECO:0007669"/>
    <property type="project" value="TreeGrafter"/>
</dbReference>
<evidence type="ECO:0000256" key="7">
    <source>
        <dbReference type="PROSITE-ProRule" id="PRU10141"/>
    </source>
</evidence>
<protein>
    <recommendedName>
        <fullName evidence="9">Protein kinase domain-containing protein</fullName>
    </recommendedName>
</protein>
<dbReference type="GO" id="GO:0005634">
    <property type="term" value="C:nucleus"/>
    <property type="evidence" value="ECO:0007669"/>
    <property type="project" value="TreeGrafter"/>
</dbReference>
<feature type="binding site" evidence="7">
    <location>
        <position position="214"/>
    </location>
    <ligand>
        <name>ATP</name>
        <dbReference type="ChEBI" id="CHEBI:30616"/>
    </ligand>
</feature>
<keyword evidence="1" id="KW-0808">Transferase</keyword>
<accession>D3AXZ9</accession>
<gene>
    <name evidence="10" type="primary">ifkB</name>
    <name evidence="10" type="ORF">PPL_01057</name>
</gene>
<dbReference type="InterPro" id="IPR008266">
    <property type="entry name" value="Tyr_kinase_AS"/>
</dbReference>
<comment type="caution">
    <text evidence="10">The sequence shown here is derived from an EMBL/GenBank/DDBJ whole genome shotgun (WGS) entry which is preliminary data.</text>
</comment>
<dbReference type="OMA" id="EMELCDF"/>
<sequence>MWKLLNIRNAATPTFKAVNSTSSAASSAAPINQSTTSSSNVNSNHNNNNSSSIGSTKSLLPLVVAPSFVPSSATTKKIINTSLLVVNSNDATLKSTIATSNTTTSTVYNNQFLVNNNINNRSYSSASSSASQYTNNSPPILQQQQQQNHHHQQQQNLHEQNQAYIQHNTKSEKDINSSRYNNDFITVSQIGKGGFGVVYKCLCLLDEVEYAVKKLDFLNGSKQARNVLKEVRIMAKLSHKNIIRYHNSWLEAKSNLANNISIDNNQITDPSLSTSSSTDSLTVNSNHVLCSSVGDEIDWNTIDSTTASLSSMSSFRSSDNEYILKHQNNQYNHDSSADVHCQQNKSITNSASQYLFIQMELCSSTLRGWIQSKSVATQSRLSEYKEIIKQLLKGLSYLHSKGVVHRDITPDNLFIDYYPASANSNNNNNSMVSKPRLSLKIGDFGLATTQDSLRKNGKRKSVGTILYSSPEQEEGIAYNEKTDIYSVGAIYYELLSNFNTTMERVVSLSNLKKSLSLPVCFKLLYPIESIFIEKMVQHHSNRPTSSQLINDSILNIA</sequence>
<evidence type="ECO:0000256" key="3">
    <source>
        <dbReference type="ARBA" id="ARBA00022777"/>
    </source>
</evidence>
<proteinExistence type="predicted"/>
<organism evidence="10 11">
    <name type="scientific">Heterostelium pallidum (strain ATCC 26659 / Pp 5 / PN500)</name>
    <name type="common">Cellular slime mold</name>
    <name type="synonym">Polysphondylium pallidum</name>
    <dbReference type="NCBI Taxonomy" id="670386"/>
    <lineage>
        <taxon>Eukaryota</taxon>
        <taxon>Amoebozoa</taxon>
        <taxon>Evosea</taxon>
        <taxon>Eumycetozoa</taxon>
        <taxon>Dictyostelia</taxon>
        <taxon>Acytosteliales</taxon>
        <taxon>Acytosteliaceae</taxon>
        <taxon>Heterostelium</taxon>
    </lineage>
</organism>
<name>D3AXZ9_HETP5</name>
<dbReference type="Gene3D" id="1.10.510.10">
    <property type="entry name" value="Transferase(Phosphotransferase) domain 1"/>
    <property type="match status" value="1"/>
</dbReference>
<evidence type="ECO:0000256" key="2">
    <source>
        <dbReference type="ARBA" id="ARBA00022741"/>
    </source>
</evidence>
<dbReference type="RefSeq" id="XP_020437932.1">
    <property type="nucleotide sequence ID" value="XM_020572074.1"/>
</dbReference>
<dbReference type="InterPro" id="IPR050339">
    <property type="entry name" value="CC_SR_Kinase"/>
</dbReference>
<dbReference type="EMBL" id="ADBJ01000004">
    <property type="protein sequence ID" value="EFA85826.1"/>
    <property type="molecule type" value="Genomic_DNA"/>
</dbReference>
<feature type="region of interest" description="Disordered" evidence="8">
    <location>
        <begin position="123"/>
        <end position="157"/>
    </location>
</feature>
<feature type="region of interest" description="Disordered" evidence="8">
    <location>
        <begin position="26"/>
        <end position="55"/>
    </location>
</feature>
<dbReference type="AlphaFoldDB" id="D3AXZ9"/>
<evidence type="ECO:0000313" key="10">
    <source>
        <dbReference type="EMBL" id="EFA85826.1"/>
    </source>
</evidence>
<dbReference type="PANTHER" id="PTHR11042">
    <property type="entry name" value="EUKARYOTIC TRANSLATION INITIATION FACTOR 2-ALPHA KINASE EIF2-ALPHA KINASE -RELATED"/>
    <property type="match status" value="1"/>
</dbReference>
<dbReference type="GO" id="GO:0005524">
    <property type="term" value="F:ATP binding"/>
    <property type="evidence" value="ECO:0007669"/>
    <property type="project" value="UniProtKB-UniRule"/>
</dbReference>
<evidence type="ECO:0000256" key="8">
    <source>
        <dbReference type="SAM" id="MobiDB-lite"/>
    </source>
</evidence>
<dbReference type="InterPro" id="IPR017441">
    <property type="entry name" value="Protein_kinase_ATP_BS"/>
</dbReference>
<keyword evidence="2 7" id="KW-0547">Nucleotide-binding</keyword>
<dbReference type="InParanoid" id="D3AXZ9"/>
<comment type="catalytic activity">
    <reaction evidence="6">
        <text>L-seryl-[protein] + ATP = O-phospho-L-seryl-[protein] + ADP + H(+)</text>
        <dbReference type="Rhea" id="RHEA:17989"/>
        <dbReference type="Rhea" id="RHEA-COMP:9863"/>
        <dbReference type="Rhea" id="RHEA-COMP:11604"/>
        <dbReference type="ChEBI" id="CHEBI:15378"/>
        <dbReference type="ChEBI" id="CHEBI:29999"/>
        <dbReference type="ChEBI" id="CHEBI:30616"/>
        <dbReference type="ChEBI" id="CHEBI:83421"/>
        <dbReference type="ChEBI" id="CHEBI:456216"/>
        <dbReference type="EC" id="2.7.11.1"/>
    </reaction>
</comment>
<keyword evidence="4 7" id="KW-0067">ATP-binding</keyword>